<gene>
    <name evidence="1" type="ORF">EZ444_03190</name>
</gene>
<comment type="caution">
    <text evidence="1">The sequence shown here is derived from an EMBL/GenBank/DDBJ whole genome shotgun (WGS) entry which is preliminary data.</text>
</comment>
<dbReference type="SUPFAM" id="SSF52058">
    <property type="entry name" value="L domain-like"/>
    <property type="match status" value="1"/>
</dbReference>
<name>A0A4R0NGK0_9SPHI</name>
<dbReference type="OrthoDB" id="637965at2"/>
<dbReference type="AlphaFoldDB" id="A0A4R0NGK0"/>
<dbReference type="Proteomes" id="UP000291117">
    <property type="component" value="Unassembled WGS sequence"/>
</dbReference>
<accession>A0A4R0NGK0</accession>
<organism evidence="1 2">
    <name type="scientific">Pedobacter hiemivivus</name>
    <dbReference type="NCBI Taxonomy" id="2530454"/>
    <lineage>
        <taxon>Bacteria</taxon>
        <taxon>Pseudomonadati</taxon>
        <taxon>Bacteroidota</taxon>
        <taxon>Sphingobacteriia</taxon>
        <taxon>Sphingobacteriales</taxon>
        <taxon>Sphingobacteriaceae</taxon>
        <taxon>Pedobacter</taxon>
    </lineage>
</organism>
<dbReference type="InterPro" id="IPR032675">
    <property type="entry name" value="LRR_dom_sf"/>
</dbReference>
<proteinExistence type="predicted"/>
<reference evidence="1 2" key="1">
    <citation type="submission" date="2019-02" db="EMBL/GenBank/DDBJ databases">
        <title>Pedobacter sp. RP-3-8 sp. nov., isolated from Arctic soil.</title>
        <authorList>
            <person name="Dahal R.H."/>
        </authorList>
    </citation>
    <scope>NUCLEOTIDE SEQUENCE [LARGE SCALE GENOMIC DNA]</scope>
    <source>
        <strain evidence="1 2">RP-3-8</strain>
    </source>
</reference>
<evidence type="ECO:0008006" key="3">
    <source>
        <dbReference type="Google" id="ProtNLM"/>
    </source>
</evidence>
<evidence type="ECO:0000313" key="2">
    <source>
        <dbReference type="Proteomes" id="UP000291117"/>
    </source>
</evidence>
<keyword evidence="2" id="KW-1185">Reference proteome</keyword>
<protein>
    <recommendedName>
        <fullName evidence="3">Leucine-rich repeat domain-containing protein</fullName>
    </recommendedName>
</protein>
<dbReference type="EMBL" id="SJSM01000001">
    <property type="protein sequence ID" value="TCC99689.1"/>
    <property type="molecule type" value="Genomic_DNA"/>
</dbReference>
<dbReference type="Gene3D" id="3.80.10.10">
    <property type="entry name" value="Ribonuclease Inhibitor"/>
    <property type="match status" value="1"/>
</dbReference>
<dbReference type="RefSeq" id="WP_131607142.1">
    <property type="nucleotide sequence ID" value="NZ_SJSM01000001.1"/>
</dbReference>
<sequence length="300" mass="34761">MEERYFLQNKQRGSVPSNKRLYSIGDKVDRKDATKIPWGERCNDADLLSITKLYIEPTLEQIGNGLIPDFVKELDHLNFLYLQLPHFVNLKENDMSESLNHLMIGYEFGLENHMGNDLMKEKKAIVFNQIKKLSFTGDYHDKGLNSLLSVPNMSFPSLEQLCCQVDKKGKILEVIKSLDNLKHLELSRNHNVDVFTYIPESVANLGIIGTGNKFPFSNIIEKKNIETLWLNDLKSEIDCNVFKELPNLIEICFLNIDKIQNIEAIFQCKNLKSIYSFNSEVFRTKKNEFVEKGFERLEIM</sequence>
<evidence type="ECO:0000313" key="1">
    <source>
        <dbReference type="EMBL" id="TCC99689.1"/>
    </source>
</evidence>